<name>A0A1X6YFC7_9RHOB</name>
<evidence type="ECO:0000256" key="1">
    <source>
        <dbReference type="ARBA" id="ARBA00022729"/>
    </source>
</evidence>
<dbReference type="Proteomes" id="UP000193207">
    <property type="component" value="Unassembled WGS sequence"/>
</dbReference>
<accession>A0A1X6YFC7</accession>
<dbReference type="EMBL" id="FWFU01000001">
    <property type="protein sequence ID" value="SLN18857.1"/>
    <property type="molecule type" value="Genomic_DNA"/>
</dbReference>
<gene>
    <name evidence="2" type="ORF">ROH8110_00595</name>
</gene>
<evidence type="ECO:0000313" key="2">
    <source>
        <dbReference type="EMBL" id="SLN18857.1"/>
    </source>
</evidence>
<dbReference type="Pfam" id="PF01547">
    <property type="entry name" value="SBP_bac_1"/>
    <property type="match status" value="1"/>
</dbReference>
<evidence type="ECO:0000313" key="3">
    <source>
        <dbReference type="Proteomes" id="UP000193207"/>
    </source>
</evidence>
<dbReference type="AlphaFoldDB" id="A0A1X6YFC7"/>
<reference evidence="2 3" key="1">
    <citation type="submission" date="2017-03" db="EMBL/GenBank/DDBJ databases">
        <authorList>
            <person name="Afonso C.L."/>
            <person name="Miller P.J."/>
            <person name="Scott M.A."/>
            <person name="Spackman E."/>
            <person name="Goraichik I."/>
            <person name="Dimitrov K.M."/>
            <person name="Suarez D.L."/>
            <person name="Swayne D.E."/>
        </authorList>
    </citation>
    <scope>NUCLEOTIDE SEQUENCE [LARGE SCALE GENOMIC DNA]</scope>
    <source>
        <strain evidence="2 3">CECT 8110</strain>
    </source>
</reference>
<dbReference type="RefSeq" id="WP_085816272.1">
    <property type="nucleotide sequence ID" value="NZ_FWFU01000001.1"/>
</dbReference>
<dbReference type="InterPro" id="IPR006059">
    <property type="entry name" value="SBP"/>
</dbReference>
<keyword evidence="3" id="KW-1185">Reference proteome</keyword>
<dbReference type="PANTHER" id="PTHR30006">
    <property type="entry name" value="THIAMINE-BINDING PERIPLASMIC PROTEIN-RELATED"/>
    <property type="match status" value="1"/>
</dbReference>
<protein>
    <submittedName>
        <fullName evidence="2">Bacterial extracellular solute-binding protein</fullName>
    </submittedName>
</protein>
<dbReference type="Gene3D" id="3.40.190.10">
    <property type="entry name" value="Periplasmic binding protein-like II"/>
    <property type="match status" value="2"/>
</dbReference>
<keyword evidence="1" id="KW-0732">Signal</keyword>
<sequence>MRILGLALGVICGIVQGAAAFAIEIEDHRHYAGTGERVLRIVSTTDLNVFEPYVTAFQGLRPDVSVDYTVVSSSELHRAMRAGAAFDLAMSSAMDLQFQLANDGFSRPYRSAATEALPDWARWRDLIFAFTTEPAVVVINSARFEGLELPATRQELIAVLRDNPERFSGAVGTYDVRDSGLGYLFATQEDRSSDAYWRLNEVMGRLGPRLYCCSSQMIDDVAQGRLAVAYNVLGSYADDRLAEDRSGRMQILRMQDFSNVMLRTVIVPATAEEIDAAGAMIDMLAGLGLRSQAGDWPLPALSQTGPRESSGFGPIRLGPGLMAYLDPLNRRAFLSEWENAMEQR</sequence>
<dbReference type="GO" id="GO:0030288">
    <property type="term" value="C:outer membrane-bounded periplasmic space"/>
    <property type="evidence" value="ECO:0007669"/>
    <property type="project" value="TreeGrafter"/>
</dbReference>
<dbReference type="OrthoDB" id="9809766at2"/>
<dbReference type="SUPFAM" id="SSF53850">
    <property type="entry name" value="Periplasmic binding protein-like II"/>
    <property type="match status" value="1"/>
</dbReference>
<proteinExistence type="predicted"/>
<dbReference type="PANTHER" id="PTHR30006:SF25">
    <property type="entry name" value="PHOSPHOGLYCERATE TRANSPORT REGULATORY PROTEIN PGTC"/>
    <property type="match status" value="1"/>
</dbReference>
<organism evidence="2 3">
    <name type="scientific">Roseovarius halotolerans</name>
    <dbReference type="NCBI Taxonomy" id="505353"/>
    <lineage>
        <taxon>Bacteria</taxon>
        <taxon>Pseudomonadati</taxon>
        <taxon>Pseudomonadota</taxon>
        <taxon>Alphaproteobacteria</taxon>
        <taxon>Rhodobacterales</taxon>
        <taxon>Roseobacteraceae</taxon>
        <taxon>Roseovarius</taxon>
    </lineage>
</organism>